<name>A0A699UA05_TANCI</name>
<dbReference type="AlphaFoldDB" id="A0A699UA05"/>
<protein>
    <submittedName>
        <fullName evidence="1">Uncharacterized protein</fullName>
    </submittedName>
</protein>
<proteinExistence type="predicted"/>
<reference evidence="1" key="1">
    <citation type="journal article" date="2019" name="Sci. Rep.">
        <title>Draft genome of Tanacetum cinerariifolium, the natural source of mosquito coil.</title>
        <authorList>
            <person name="Yamashiro T."/>
            <person name="Shiraishi A."/>
            <person name="Satake H."/>
            <person name="Nakayama K."/>
        </authorList>
    </citation>
    <scope>NUCLEOTIDE SEQUENCE</scope>
</reference>
<dbReference type="EMBL" id="BKCJ011317037">
    <property type="protein sequence ID" value="GFD19762.1"/>
    <property type="molecule type" value="Genomic_DNA"/>
</dbReference>
<sequence length="119" mass="12806">VISSSNDEALDKEDTSKQGRIDEIDVDKDIALVSIHDEVSTQDNIVENEGIEDVGDEEVTEVVTNAKMIIDAVVDDVQVTTAIIDIPVSAAETIVTTALTITAESTKINIKVTQAPKRK</sequence>
<feature type="non-terminal residue" evidence="1">
    <location>
        <position position="1"/>
    </location>
</feature>
<gene>
    <name evidence="1" type="ORF">Tci_891731</name>
</gene>
<comment type="caution">
    <text evidence="1">The sequence shown here is derived from an EMBL/GenBank/DDBJ whole genome shotgun (WGS) entry which is preliminary data.</text>
</comment>
<organism evidence="1">
    <name type="scientific">Tanacetum cinerariifolium</name>
    <name type="common">Dalmatian daisy</name>
    <name type="synonym">Chrysanthemum cinerariifolium</name>
    <dbReference type="NCBI Taxonomy" id="118510"/>
    <lineage>
        <taxon>Eukaryota</taxon>
        <taxon>Viridiplantae</taxon>
        <taxon>Streptophyta</taxon>
        <taxon>Embryophyta</taxon>
        <taxon>Tracheophyta</taxon>
        <taxon>Spermatophyta</taxon>
        <taxon>Magnoliopsida</taxon>
        <taxon>eudicotyledons</taxon>
        <taxon>Gunneridae</taxon>
        <taxon>Pentapetalae</taxon>
        <taxon>asterids</taxon>
        <taxon>campanulids</taxon>
        <taxon>Asterales</taxon>
        <taxon>Asteraceae</taxon>
        <taxon>Asteroideae</taxon>
        <taxon>Anthemideae</taxon>
        <taxon>Anthemidinae</taxon>
        <taxon>Tanacetum</taxon>
    </lineage>
</organism>
<accession>A0A699UA05</accession>
<evidence type="ECO:0000313" key="1">
    <source>
        <dbReference type="EMBL" id="GFD19762.1"/>
    </source>
</evidence>